<dbReference type="Proteomes" id="UP000007110">
    <property type="component" value="Unassembled WGS sequence"/>
</dbReference>
<name>A0A7M7TG80_STRPU</name>
<sequence length="197" mass="22680">MALILTETASIKKAVGLINEIDSSKFPRLLQRIIQKLHLRDELSFTEDEEEKLEDALGMQRNDLELVLETTAFILEQAAYHLTKPANLSQQLQSIHLAEEKVSLFTKAWTSLGKDVVEKLRKRTLSPNQLTDVNWRLNLQMSQQNQTKLKMPNAMLELGITTDHGDKDRIRMEFTHEELFAFYNQLETVQGQLDSLS</sequence>
<dbReference type="InterPro" id="IPR037361">
    <property type="entry name" value="COMMD10"/>
</dbReference>
<dbReference type="Pfam" id="PF21672">
    <property type="entry name" value="COMM_HN"/>
    <property type="match status" value="1"/>
</dbReference>
<dbReference type="PANTHER" id="PTHR12333:SF0">
    <property type="entry name" value="COMM DOMAIN-CONTAINING PROTEIN 10"/>
    <property type="match status" value="1"/>
</dbReference>
<dbReference type="CDD" id="cd04758">
    <property type="entry name" value="Commd10"/>
    <property type="match status" value="1"/>
</dbReference>
<dbReference type="OrthoDB" id="77522at2759"/>
<dbReference type="GeneID" id="575030"/>
<dbReference type="InterPro" id="IPR017920">
    <property type="entry name" value="COMM"/>
</dbReference>
<dbReference type="InParanoid" id="A0A7M7TG80"/>
<dbReference type="PROSITE" id="PS51269">
    <property type="entry name" value="COMM"/>
    <property type="match status" value="1"/>
</dbReference>
<feature type="domain" description="COMM" evidence="1">
    <location>
        <begin position="129"/>
        <end position="197"/>
    </location>
</feature>
<accession>A0A7M7TG80</accession>
<reference evidence="2" key="2">
    <citation type="submission" date="2021-01" db="UniProtKB">
        <authorList>
            <consortium name="EnsemblMetazoa"/>
        </authorList>
    </citation>
    <scope>IDENTIFICATION</scope>
</reference>
<evidence type="ECO:0000259" key="1">
    <source>
        <dbReference type="PROSITE" id="PS51269"/>
    </source>
</evidence>
<dbReference type="AlphaFoldDB" id="A0A7M7TG80"/>
<evidence type="ECO:0000313" key="3">
    <source>
        <dbReference type="Proteomes" id="UP000007110"/>
    </source>
</evidence>
<proteinExistence type="predicted"/>
<protein>
    <recommendedName>
        <fullName evidence="1">COMM domain-containing protein</fullName>
    </recommendedName>
</protein>
<dbReference type="RefSeq" id="XP_780543.1">
    <property type="nucleotide sequence ID" value="XM_775450.4"/>
</dbReference>
<dbReference type="KEGG" id="spu:575030"/>
<evidence type="ECO:0000313" key="2">
    <source>
        <dbReference type="EnsemblMetazoa" id="XP_780543"/>
    </source>
</evidence>
<reference evidence="3" key="1">
    <citation type="submission" date="2015-02" db="EMBL/GenBank/DDBJ databases">
        <title>Genome sequencing for Strongylocentrotus purpuratus.</title>
        <authorList>
            <person name="Murali S."/>
            <person name="Liu Y."/>
            <person name="Vee V."/>
            <person name="English A."/>
            <person name="Wang M."/>
            <person name="Skinner E."/>
            <person name="Han Y."/>
            <person name="Muzny D.M."/>
            <person name="Worley K.C."/>
            <person name="Gibbs R.A."/>
        </authorList>
    </citation>
    <scope>NUCLEOTIDE SEQUENCE</scope>
</reference>
<dbReference type="EnsemblMetazoa" id="XM_775450">
    <property type="protein sequence ID" value="XP_780543"/>
    <property type="gene ID" value="LOC575030"/>
</dbReference>
<dbReference type="CTD" id="51397"/>
<dbReference type="Pfam" id="PF07258">
    <property type="entry name" value="COMM_domain"/>
    <property type="match status" value="1"/>
</dbReference>
<keyword evidence="3" id="KW-1185">Reference proteome</keyword>
<dbReference type="OMA" id="FVEFNHK"/>
<dbReference type="PANTHER" id="PTHR12333">
    <property type="entry name" value="COMM DOMAIN CONTAINING PROTEIN 10"/>
    <property type="match status" value="1"/>
</dbReference>
<organism evidence="2 3">
    <name type="scientific">Strongylocentrotus purpuratus</name>
    <name type="common">Purple sea urchin</name>
    <dbReference type="NCBI Taxonomy" id="7668"/>
    <lineage>
        <taxon>Eukaryota</taxon>
        <taxon>Metazoa</taxon>
        <taxon>Echinodermata</taxon>
        <taxon>Eleutherozoa</taxon>
        <taxon>Echinozoa</taxon>
        <taxon>Echinoidea</taxon>
        <taxon>Euechinoidea</taxon>
        <taxon>Echinacea</taxon>
        <taxon>Camarodonta</taxon>
        <taxon>Echinidea</taxon>
        <taxon>Strongylocentrotidae</taxon>
        <taxon>Strongylocentrotus</taxon>
    </lineage>
</organism>